<sequence length="133" mass="15739">MKRKRKEIIEVIKEAVLYIASNETVEGRSRDHVAEPQNGPKKNFTSISIYYLSYFWNRYLILQLRCFDMALRCCLLLKIISLKKIYIRKIKNTIICSKTIIKKLKAIAYSLLKMMNTVEVEYSRSSQNEHPQM</sequence>
<organism evidence="1 2">
    <name type="scientific">Brachionus plicatilis</name>
    <name type="common">Marine rotifer</name>
    <name type="synonym">Brachionus muelleri</name>
    <dbReference type="NCBI Taxonomy" id="10195"/>
    <lineage>
        <taxon>Eukaryota</taxon>
        <taxon>Metazoa</taxon>
        <taxon>Spiralia</taxon>
        <taxon>Gnathifera</taxon>
        <taxon>Rotifera</taxon>
        <taxon>Eurotatoria</taxon>
        <taxon>Monogononta</taxon>
        <taxon>Pseudotrocha</taxon>
        <taxon>Ploima</taxon>
        <taxon>Brachionidae</taxon>
        <taxon>Brachionus</taxon>
    </lineage>
</organism>
<gene>
    <name evidence="1" type="ORF">BpHYR1_003495</name>
</gene>
<dbReference type="AlphaFoldDB" id="A0A3M7QH08"/>
<dbReference type="EMBL" id="REGN01006173">
    <property type="protein sequence ID" value="RNA10513.1"/>
    <property type="molecule type" value="Genomic_DNA"/>
</dbReference>
<reference evidence="1 2" key="1">
    <citation type="journal article" date="2018" name="Sci. Rep.">
        <title>Genomic signatures of local adaptation to the degree of environmental predictability in rotifers.</title>
        <authorList>
            <person name="Franch-Gras L."/>
            <person name="Hahn C."/>
            <person name="Garcia-Roger E.M."/>
            <person name="Carmona M.J."/>
            <person name="Serra M."/>
            <person name="Gomez A."/>
        </authorList>
    </citation>
    <scope>NUCLEOTIDE SEQUENCE [LARGE SCALE GENOMIC DNA]</scope>
    <source>
        <strain evidence="1">HYR1</strain>
    </source>
</reference>
<comment type="caution">
    <text evidence="1">The sequence shown here is derived from an EMBL/GenBank/DDBJ whole genome shotgun (WGS) entry which is preliminary data.</text>
</comment>
<evidence type="ECO:0000313" key="1">
    <source>
        <dbReference type="EMBL" id="RNA10513.1"/>
    </source>
</evidence>
<keyword evidence="2" id="KW-1185">Reference proteome</keyword>
<dbReference type="Proteomes" id="UP000276133">
    <property type="component" value="Unassembled WGS sequence"/>
</dbReference>
<accession>A0A3M7QH08</accession>
<evidence type="ECO:0000313" key="2">
    <source>
        <dbReference type="Proteomes" id="UP000276133"/>
    </source>
</evidence>
<protein>
    <submittedName>
        <fullName evidence="1">Uncharacterized protein</fullName>
    </submittedName>
</protein>
<proteinExistence type="predicted"/>
<name>A0A3M7QH08_BRAPC</name>